<feature type="transmembrane region" description="Helical" evidence="2">
    <location>
        <begin position="12"/>
        <end position="41"/>
    </location>
</feature>
<reference evidence="3 4" key="1">
    <citation type="submission" date="2019-06" db="EMBL/GenBank/DDBJ databases">
        <title>Complete genome sequence of Streptococcus salivarius LAB813.</title>
        <authorList>
            <person name="Levesque C.M."/>
            <person name="Gong S.-G."/>
            <person name="Dufour D."/>
            <person name="Barbour A."/>
        </authorList>
    </citation>
    <scope>NUCLEOTIDE SEQUENCE [LARGE SCALE GENOMIC DNA]</scope>
    <source>
        <strain evidence="3 4">LAB813</strain>
        <plasmid evidence="4">psal813</plasmid>
    </source>
</reference>
<keyword evidence="3" id="KW-0614">Plasmid</keyword>
<evidence type="ECO:0000313" key="4">
    <source>
        <dbReference type="Proteomes" id="UP000322622"/>
    </source>
</evidence>
<gene>
    <name evidence="3" type="ORF">FHI56_00745</name>
</gene>
<evidence type="ECO:0000256" key="1">
    <source>
        <dbReference type="SAM" id="Coils"/>
    </source>
</evidence>
<evidence type="ECO:0000256" key="2">
    <source>
        <dbReference type="SAM" id="Phobius"/>
    </source>
</evidence>
<feature type="coiled-coil region" evidence="1">
    <location>
        <begin position="169"/>
        <end position="226"/>
    </location>
</feature>
<evidence type="ECO:0000313" key="3">
    <source>
        <dbReference type="EMBL" id="QEM31548.1"/>
    </source>
</evidence>
<feature type="transmembrane region" description="Helical" evidence="2">
    <location>
        <begin position="62"/>
        <end position="86"/>
    </location>
</feature>
<dbReference type="Proteomes" id="UP000322622">
    <property type="component" value="Plasmid pSAL813"/>
</dbReference>
<name>A0AB37CKJ2_STRSL</name>
<geneLocation type="plasmid" evidence="4">
    <name>psal813</name>
</geneLocation>
<keyword evidence="2" id="KW-0812">Transmembrane</keyword>
<keyword evidence="1" id="KW-0175">Coiled coil</keyword>
<keyword evidence="2" id="KW-0472">Membrane</keyword>
<protein>
    <submittedName>
        <fullName evidence="3">Uncharacterized protein</fullName>
    </submittedName>
</protein>
<dbReference type="AlphaFoldDB" id="A0AB37CKJ2"/>
<sequence>MIELVISDTTRISLNIIVVILAVIGGLSIFTFFLFSLVISIPKLNKKYDVTKKIKKHVGPSLVVVLIFTVIFIFICPVGLWYFGLFEENKLFANADTLGYYGAVIGGVVTVLGVYWTLKHETEKSKEERRESSLPIFTFSINLNSENNRNSYHDIGSFVFGNNLKDKFKDKLSKRLEEYHTKREDLRVRFVKTNALSNFTQHEETRKKAELEKTNIKSELNKLDKDINTEVNKQEICKLYTSFILSINNIGLQSAILSTIKFIPKGIMSSYNESEIININYLSVPKGKTTELKFIFDWYFKNQNGLSTEFQEAGDLELKYTDLYSNPYEYNIPIKIKREIAQDENKNFIVQFNIIIDKEQLPVRPKGYS</sequence>
<proteinExistence type="predicted"/>
<organism evidence="3 4">
    <name type="scientific">Streptococcus salivarius</name>
    <dbReference type="NCBI Taxonomy" id="1304"/>
    <lineage>
        <taxon>Bacteria</taxon>
        <taxon>Bacillati</taxon>
        <taxon>Bacillota</taxon>
        <taxon>Bacilli</taxon>
        <taxon>Lactobacillales</taxon>
        <taxon>Streptococcaceae</taxon>
        <taxon>Streptococcus</taxon>
    </lineage>
</organism>
<feature type="transmembrane region" description="Helical" evidence="2">
    <location>
        <begin position="98"/>
        <end position="118"/>
    </location>
</feature>
<dbReference type="EMBL" id="CP040803">
    <property type="protein sequence ID" value="QEM31548.1"/>
    <property type="molecule type" value="Genomic_DNA"/>
</dbReference>
<accession>A0AB37CKJ2</accession>
<dbReference type="RefSeq" id="WP_149561081.1">
    <property type="nucleotide sequence ID" value="NZ_CP040803.1"/>
</dbReference>
<keyword evidence="2" id="KW-1133">Transmembrane helix</keyword>